<reference evidence="3 4" key="1">
    <citation type="submission" date="2016-10" db="EMBL/GenBank/DDBJ databases">
        <authorList>
            <person name="de Groot N.N."/>
        </authorList>
    </citation>
    <scope>NUCLEOTIDE SEQUENCE [LARGE SCALE GENOMIC DNA]</scope>
    <source>
        <strain evidence="3 4">DSM 44892</strain>
    </source>
</reference>
<dbReference type="OrthoDB" id="4350291at2"/>
<name>A0A1G8IFK2_9NOCA</name>
<proteinExistence type="predicted"/>
<keyword evidence="2" id="KW-0812">Transmembrane</keyword>
<keyword evidence="4" id="KW-1185">Reference proteome</keyword>
<organism evidence="3 4">
    <name type="scientific">Rhodococcus triatomae</name>
    <dbReference type="NCBI Taxonomy" id="300028"/>
    <lineage>
        <taxon>Bacteria</taxon>
        <taxon>Bacillati</taxon>
        <taxon>Actinomycetota</taxon>
        <taxon>Actinomycetes</taxon>
        <taxon>Mycobacteriales</taxon>
        <taxon>Nocardiaceae</taxon>
        <taxon>Rhodococcus</taxon>
    </lineage>
</organism>
<feature type="transmembrane region" description="Helical" evidence="2">
    <location>
        <begin position="177"/>
        <end position="196"/>
    </location>
</feature>
<evidence type="ECO:0000313" key="4">
    <source>
        <dbReference type="Proteomes" id="UP000183263"/>
    </source>
</evidence>
<dbReference type="EMBL" id="FNDN01000005">
    <property type="protein sequence ID" value="SDI17632.1"/>
    <property type="molecule type" value="Genomic_DNA"/>
</dbReference>
<evidence type="ECO:0000256" key="1">
    <source>
        <dbReference type="SAM" id="MobiDB-lite"/>
    </source>
</evidence>
<evidence type="ECO:0000256" key="2">
    <source>
        <dbReference type="SAM" id="Phobius"/>
    </source>
</evidence>
<accession>A0A1G8IFK2</accession>
<dbReference type="RefSeq" id="WP_139183241.1">
    <property type="nucleotide sequence ID" value="NZ_CP048813.1"/>
</dbReference>
<feature type="compositionally biased region" description="Pro residues" evidence="1">
    <location>
        <begin position="288"/>
        <end position="299"/>
    </location>
</feature>
<dbReference type="Proteomes" id="UP000183263">
    <property type="component" value="Unassembled WGS sequence"/>
</dbReference>
<feature type="transmembrane region" description="Helical" evidence="2">
    <location>
        <begin position="260"/>
        <end position="280"/>
    </location>
</feature>
<feature type="region of interest" description="Disordered" evidence="1">
    <location>
        <begin position="284"/>
        <end position="305"/>
    </location>
</feature>
<sequence length="305" mass="31920">MGTTLRRAVSGVLTVLVAVLVPAAIVAEYVRGVVLDTDRYVRTVSELAEDPAIQDAVTDRVTARIVAADQARVPEPVVREVVGTLVGSDRFGDLWWRANRVAHESLFALLTGDTTVVRIDPEGAVTVPLDDVVDEAREALAERGFVAVPLPDGDATVVLFRALELAQAQDAVRLLDAAAPFLAGVAAVVVLGAVLFAPRGSRRRAVGLVGFAVAAGTATVIAVGALARAVYLHDLSEDVVRPEVATAAVDVLTGPLVFDMWLAFSVGVLVVLGSWLIGLIRRPRGDTPAPPDPSPPSDPPATATQ</sequence>
<gene>
    <name evidence="3" type="ORF">SAMN05444695_105263</name>
</gene>
<keyword evidence="2" id="KW-1133">Transmembrane helix</keyword>
<evidence type="ECO:0008006" key="5">
    <source>
        <dbReference type="Google" id="ProtNLM"/>
    </source>
</evidence>
<feature type="transmembrane region" description="Helical" evidence="2">
    <location>
        <begin position="208"/>
        <end position="231"/>
    </location>
</feature>
<protein>
    <recommendedName>
        <fullName evidence="5">Integral membrane protein</fullName>
    </recommendedName>
</protein>
<keyword evidence="2" id="KW-0472">Membrane</keyword>
<evidence type="ECO:0000313" key="3">
    <source>
        <dbReference type="EMBL" id="SDI17632.1"/>
    </source>
</evidence>
<dbReference type="AlphaFoldDB" id="A0A1G8IFK2"/>